<evidence type="ECO:0000313" key="2">
    <source>
        <dbReference type="EMBL" id="MBY8879392.1"/>
    </source>
</evidence>
<proteinExistence type="predicted"/>
<protein>
    <submittedName>
        <fullName evidence="2">MarR family transcriptional regulator</fullName>
    </submittedName>
</protein>
<dbReference type="Pfam" id="PF12802">
    <property type="entry name" value="MarR_2"/>
    <property type="match status" value="1"/>
</dbReference>
<gene>
    <name evidence="2" type="ORF">K7862_17380</name>
</gene>
<name>A0ABS7QBL9_9ACTN</name>
<reference evidence="2 3" key="1">
    <citation type="submission" date="2021-08" db="EMBL/GenBank/DDBJ databases">
        <title>WGS of actinomycetes from Thailand.</title>
        <authorList>
            <person name="Thawai C."/>
        </authorList>
    </citation>
    <scope>NUCLEOTIDE SEQUENCE [LARGE SCALE GENOMIC DNA]</scope>
    <source>
        <strain evidence="2 3">PLK6-54</strain>
    </source>
</reference>
<comment type="caution">
    <text evidence="2">The sequence shown here is derived from an EMBL/GenBank/DDBJ whole genome shotgun (WGS) entry which is preliminary data.</text>
</comment>
<dbReference type="RefSeq" id="WP_222963522.1">
    <property type="nucleotide sequence ID" value="NZ_JAINZZ010000019.1"/>
</dbReference>
<dbReference type="PANTHER" id="PTHR39515">
    <property type="entry name" value="CONSERVED PROTEIN"/>
    <property type="match status" value="1"/>
</dbReference>
<dbReference type="Gene3D" id="1.10.10.10">
    <property type="entry name" value="Winged helix-like DNA-binding domain superfamily/Winged helix DNA-binding domain"/>
    <property type="match status" value="1"/>
</dbReference>
<dbReference type="InterPro" id="IPR052526">
    <property type="entry name" value="HTH-type_Bedaq_tolerance"/>
</dbReference>
<keyword evidence="3" id="KW-1185">Reference proteome</keyword>
<dbReference type="Gene3D" id="1.10.287.100">
    <property type="match status" value="1"/>
</dbReference>
<evidence type="ECO:0000313" key="3">
    <source>
        <dbReference type="Proteomes" id="UP000778578"/>
    </source>
</evidence>
<sequence length="154" mass="16712">MSETTEAGPGPAVSESAVQAARDVRVVLGRLRRRLRKTYDTSELTPSQLSVLSRLDKDGDASVSELAAAEQVRHQSVAAAVAVLEERGLVARRPDPDDGRRQVVSVADPGRAFLADTRRAGEGWLTRVLEEHLTEEERGTVIEAMALLDRVAKS</sequence>
<dbReference type="Proteomes" id="UP000778578">
    <property type="component" value="Unassembled WGS sequence"/>
</dbReference>
<dbReference type="InterPro" id="IPR036388">
    <property type="entry name" value="WH-like_DNA-bd_sf"/>
</dbReference>
<organism evidence="2 3">
    <name type="scientific">Actinacidiphila acidipaludis</name>
    <dbReference type="NCBI Taxonomy" id="2873382"/>
    <lineage>
        <taxon>Bacteria</taxon>
        <taxon>Bacillati</taxon>
        <taxon>Actinomycetota</taxon>
        <taxon>Actinomycetes</taxon>
        <taxon>Kitasatosporales</taxon>
        <taxon>Streptomycetaceae</taxon>
        <taxon>Actinacidiphila</taxon>
    </lineage>
</organism>
<dbReference type="InterPro" id="IPR000835">
    <property type="entry name" value="HTH_MarR-typ"/>
</dbReference>
<dbReference type="SUPFAM" id="SSF46785">
    <property type="entry name" value="Winged helix' DNA-binding domain"/>
    <property type="match status" value="1"/>
</dbReference>
<accession>A0ABS7QBL9</accession>
<dbReference type="SMART" id="SM00347">
    <property type="entry name" value="HTH_MARR"/>
    <property type="match status" value="1"/>
</dbReference>
<dbReference type="EMBL" id="JAINZZ010000019">
    <property type="protein sequence ID" value="MBY8879392.1"/>
    <property type="molecule type" value="Genomic_DNA"/>
</dbReference>
<feature type="domain" description="HTH marR-type" evidence="1">
    <location>
        <begin position="17"/>
        <end position="153"/>
    </location>
</feature>
<evidence type="ECO:0000259" key="1">
    <source>
        <dbReference type="PROSITE" id="PS50995"/>
    </source>
</evidence>
<dbReference type="PROSITE" id="PS50995">
    <property type="entry name" value="HTH_MARR_2"/>
    <property type="match status" value="1"/>
</dbReference>
<dbReference type="InterPro" id="IPR036390">
    <property type="entry name" value="WH_DNA-bd_sf"/>
</dbReference>
<dbReference type="PANTHER" id="PTHR39515:SF2">
    <property type="entry name" value="HTH-TYPE TRANSCRIPTIONAL REGULATOR RV0880"/>
    <property type="match status" value="1"/>
</dbReference>